<protein>
    <submittedName>
        <fullName evidence="2">Uncharacterized protein</fullName>
    </submittedName>
</protein>
<name>A0A653BVH4_CALMS</name>
<evidence type="ECO:0000313" key="3">
    <source>
        <dbReference type="Proteomes" id="UP000410492"/>
    </source>
</evidence>
<dbReference type="EMBL" id="CAACVG010005594">
    <property type="protein sequence ID" value="VEN39470.1"/>
    <property type="molecule type" value="Genomic_DNA"/>
</dbReference>
<dbReference type="OrthoDB" id="344345at2759"/>
<dbReference type="AlphaFoldDB" id="A0A653BVH4"/>
<feature type="compositionally biased region" description="Low complexity" evidence="1">
    <location>
        <begin position="131"/>
        <end position="151"/>
    </location>
</feature>
<feature type="region of interest" description="Disordered" evidence="1">
    <location>
        <begin position="126"/>
        <end position="151"/>
    </location>
</feature>
<evidence type="ECO:0000313" key="2">
    <source>
        <dbReference type="EMBL" id="VEN39470.1"/>
    </source>
</evidence>
<keyword evidence="3" id="KW-1185">Reference proteome</keyword>
<organism evidence="2 3">
    <name type="scientific">Callosobruchus maculatus</name>
    <name type="common">Southern cowpea weevil</name>
    <name type="synonym">Pulse bruchid</name>
    <dbReference type="NCBI Taxonomy" id="64391"/>
    <lineage>
        <taxon>Eukaryota</taxon>
        <taxon>Metazoa</taxon>
        <taxon>Ecdysozoa</taxon>
        <taxon>Arthropoda</taxon>
        <taxon>Hexapoda</taxon>
        <taxon>Insecta</taxon>
        <taxon>Pterygota</taxon>
        <taxon>Neoptera</taxon>
        <taxon>Endopterygota</taxon>
        <taxon>Coleoptera</taxon>
        <taxon>Polyphaga</taxon>
        <taxon>Cucujiformia</taxon>
        <taxon>Chrysomeloidea</taxon>
        <taxon>Chrysomelidae</taxon>
        <taxon>Bruchinae</taxon>
        <taxon>Bruchini</taxon>
        <taxon>Callosobruchus</taxon>
    </lineage>
</organism>
<dbReference type="Proteomes" id="UP000410492">
    <property type="component" value="Unassembled WGS sequence"/>
</dbReference>
<accession>A0A653BVH4</accession>
<gene>
    <name evidence="2" type="ORF">CALMAC_LOCUS3990</name>
</gene>
<sequence>MLHIAGIDTSLGLNKICQKQNCYKFLNLNAFIKKRTNKMSFSFGSTPKTAASSFTLPTNPSTTASTLPSFQFGTGSGDNKTPTKPTTGLFGAPSATPTTGLIGTPTASATSFSLGGIASTPQAKTSAPTLTFGTPGSTASGGTSLSGSGCF</sequence>
<evidence type="ECO:0000256" key="1">
    <source>
        <dbReference type="SAM" id="MobiDB-lite"/>
    </source>
</evidence>
<proteinExistence type="predicted"/>
<reference evidence="2 3" key="1">
    <citation type="submission" date="2019-01" db="EMBL/GenBank/DDBJ databases">
        <authorList>
            <person name="Sayadi A."/>
        </authorList>
    </citation>
    <scope>NUCLEOTIDE SEQUENCE [LARGE SCALE GENOMIC DNA]</scope>
</reference>